<dbReference type="InterPro" id="IPR005225">
    <property type="entry name" value="Small_GTP-bd"/>
</dbReference>
<dbReference type="AlphaFoldDB" id="A0A1J4KX29"/>
<gene>
    <name evidence="5" type="primary">RIC1</name>
    <name evidence="5" type="ORF">TRFO_15422</name>
</gene>
<reference evidence="5" key="1">
    <citation type="submission" date="2016-10" db="EMBL/GenBank/DDBJ databases">
        <authorList>
            <person name="Benchimol M."/>
            <person name="Almeida L.G."/>
            <person name="Vasconcelos A.T."/>
            <person name="Perreira-Neves A."/>
            <person name="Rosa I.A."/>
            <person name="Tasca T."/>
            <person name="Bogo M.R."/>
            <person name="de Souza W."/>
        </authorList>
    </citation>
    <scope>NUCLEOTIDE SEQUENCE [LARGE SCALE GENOMIC DNA]</scope>
    <source>
        <strain evidence="5">K</strain>
    </source>
</reference>
<accession>A0A1J4KX29</accession>
<dbReference type="FunFam" id="3.40.50.300:FF:000586">
    <property type="entry name" value="Rab family GTPase"/>
    <property type="match status" value="1"/>
</dbReference>
<proteinExistence type="predicted"/>
<keyword evidence="2" id="KW-0547">Nucleotide-binding</keyword>
<evidence type="ECO:0000256" key="3">
    <source>
        <dbReference type="ARBA" id="ARBA00023134"/>
    </source>
</evidence>
<comment type="caution">
    <text evidence="5">The sequence shown here is derived from an EMBL/GenBank/DDBJ whole genome shotgun (WGS) entry which is preliminary data.</text>
</comment>
<dbReference type="PRINTS" id="PR00449">
    <property type="entry name" value="RASTRNSFRMNG"/>
</dbReference>
<dbReference type="SMART" id="SM00175">
    <property type="entry name" value="RAB"/>
    <property type="match status" value="1"/>
</dbReference>
<evidence type="ECO:0000256" key="4">
    <source>
        <dbReference type="ARBA" id="ARBA00023136"/>
    </source>
</evidence>
<dbReference type="PROSITE" id="PS51421">
    <property type="entry name" value="RAS"/>
    <property type="match status" value="1"/>
</dbReference>
<evidence type="ECO:0000256" key="2">
    <source>
        <dbReference type="ARBA" id="ARBA00022741"/>
    </source>
</evidence>
<dbReference type="PROSITE" id="PS51420">
    <property type="entry name" value="RHO"/>
    <property type="match status" value="1"/>
</dbReference>
<dbReference type="SUPFAM" id="SSF52540">
    <property type="entry name" value="P-loop containing nucleoside triphosphate hydrolases"/>
    <property type="match status" value="1"/>
</dbReference>
<dbReference type="OrthoDB" id="9989112at2759"/>
<dbReference type="GO" id="GO:0012505">
    <property type="term" value="C:endomembrane system"/>
    <property type="evidence" value="ECO:0007669"/>
    <property type="project" value="UniProtKB-SubCell"/>
</dbReference>
<dbReference type="InterPro" id="IPR001806">
    <property type="entry name" value="Small_GTPase"/>
</dbReference>
<dbReference type="SMART" id="SM00174">
    <property type="entry name" value="RHO"/>
    <property type="match status" value="1"/>
</dbReference>
<evidence type="ECO:0000256" key="1">
    <source>
        <dbReference type="ARBA" id="ARBA00004308"/>
    </source>
</evidence>
<name>A0A1J4KX29_9EUKA</name>
<evidence type="ECO:0000313" key="6">
    <source>
        <dbReference type="Proteomes" id="UP000179807"/>
    </source>
</evidence>
<evidence type="ECO:0000313" key="5">
    <source>
        <dbReference type="EMBL" id="OHT14262.1"/>
    </source>
</evidence>
<dbReference type="EMBL" id="MLAK01000404">
    <property type="protein sequence ID" value="OHT14262.1"/>
    <property type="molecule type" value="Genomic_DNA"/>
</dbReference>
<dbReference type="GO" id="GO:0005525">
    <property type="term" value="F:GTP binding"/>
    <property type="evidence" value="ECO:0007669"/>
    <property type="project" value="UniProtKB-KW"/>
</dbReference>
<dbReference type="GO" id="GO:0003924">
    <property type="term" value="F:GTPase activity"/>
    <property type="evidence" value="ECO:0007669"/>
    <property type="project" value="InterPro"/>
</dbReference>
<dbReference type="GeneID" id="94833078"/>
<protein>
    <submittedName>
        <fullName evidence="5">Ras-related protein RIC1</fullName>
    </submittedName>
</protein>
<keyword evidence="4" id="KW-0472">Membrane</keyword>
<dbReference type="VEuPathDB" id="TrichDB:TRFO_15422"/>
<keyword evidence="6" id="KW-1185">Reference proteome</keyword>
<organism evidence="5 6">
    <name type="scientific">Tritrichomonas foetus</name>
    <dbReference type="NCBI Taxonomy" id="1144522"/>
    <lineage>
        <taxon>Eukaryota</taxon>
        <taxon>Metamonada</taxon>
        <taxon>Parabasalia</taxon>
        <taxon>Tritrichomonadida</taxon>
        <taxon>Tritrichomonadidae</taxon>
        <taxon>Tritrichomonas</taxon>
    </lineage>
</organism>
<sequence length="178" mass="19984">MIRFADNSFSENYISTIGVDFKVKTIEMHEKTIKLQVWDTAGQERFRNITSSYYRGSNGIIIVYDVTDRSSFDHVSYWLKEIDQLAAENVCRMLVGNKTDKKEDRVVSKQEGSMLATQYNIPFIETSARSGRNVEKMFTDLTEAMEEAKNVTTPEATAASSVAVPLGASKPVQNEGCC</sequence>
<dbReference type="Gene3D" id="3.40.50.300">
    <property type="entry name" value="P-loop containing nucleotide triphosphate hydrolases"/>
    <property type="match status" value="1"/>
</dbReference>
<dbReference type="SMART" id="SM00176">
    <property type="entry name" value="RAN"/>
    <property type="match status" value="1"/>
</dbReference>
<keyword evidence="3" id="KW-0342">GTP-binding</keyword>
<dbReference type="NCBIfam" id="TIGR00231">
    <property type="entry name" value="small_GTP"/>
    <property type="match status" value="1"/>
</dbReference>
<dbReference type="Pfam" id="PF00071">
    <property type="entry name" value="Ras"/>
    <property type="match status" value="1"/>
</dbReference>
<dbReference type="RefSeq" id="XP_068367398.1">
    <property type="nucleotide sequence ID" value="XM_068498374.1"/>
</dbReference>
<dbReference type="InterPro" id="IPR027417">
    <property type="entry name" value="P-loop_NTPase"/>
</dbReference>
<dbReference type="PROSITE" id="PS51419">
    <property type="entry name" value="RAB"/>
    <property type="match status" value="1"/>
</dbReference>
<dbReference type="PANTHER" id="PTHR47977">
    <property type="entry name" value="RAS-RELATED PROTEIN RAB"/>
    <property type="match status" value="1"/>
</dbReference>
<comment type="subcellular location">
    <subcellularLocation>
        <location evidence="1">Endomembrane system</location>
    </subcellularLocation>
</comment>
<dbReference type="InterPro" id="IPR050227">
    <property type="entry name" value="Rab"/>
</dbReference>
<dbReference type="SMART" id="SM00173">
    <property type="entry name" value="RAS"/>
    <property type="match status" value="1"/>
</dbReference>
<dbReference type="Proteomes" id="UP000179807">
    <property type="component" value="Unassembled WGS sequence"/>
</dbReference>